<dbReference type="Gene3D" id="3.40.50.2020">
    <property type="match status" value="1"/>
</dbReference>
<dbReference type="Pfam" id="PF00156">
    <property type="entry name" value="Pribosyltran"/>
    <property type="match status" value="1"/>
</dbReference>
<evidence type="ECO:0000256" key="1">
    <source>
        <dbReference type="SAM" id="MobiDB-lite"/>
    </source>
</evidence>
<dbReference type="EMBL" id="CP034550">
    <property type="protein sequence ID" value="QFZ24326.1"/>
    <property type="molecule type" value="Genomic_DNA"/>
</dbReference>
<gene>
    <name evidence="3" type="ORF">EKG83_18220</name>
</gene>
<evidence type="ECO:0000313" key="4">
    <source>
        <dbReference type="Proteomes" id="UP000325787"/>
    </source>
</evidence>
<dbReference type="Gene3D" id="3.30.1310.20">
    <property type="entry name" value="PRTase-like"/>
    <property type="match status" value="1"/>
</dbReference>
<dbReference type="KEGG" id="ssyi:EKG83_18220"/>
<protein>
    <submittedName>
        <fullName evidence="3">Phosphoribosyltransferase</fullName>
    </submittedName>
</protein>
<organism evidence="3 4">
    <name type="scientific">Saccharothrix syringae</name>
    <name type="common">Nocardiopsis syringae</name>
    <dbReference type="NCBI Taxonomy" id="103733"/>
    <lineage>
        <taxon>Bacteria</taxon>
        <taxon>Bacillati</taxon>
        <taxon>Actinomycetota</taxon>
        <taxon>Actinomycetes</taxon>
        <taxon>Pseudonocardiales</taxon>
        <taxon>Pseudonocardiaceae</taxon>
        <taxon>Saccharothrix</taxon>
    </lineage>
</organism>
<reference evidence="4" key="1">
    <citation type="journal article" date="2021" name="Curr. Microbiol.">
        <title>Complete genome of nocamycin-producing strain Saccharothrix syringae NRRL B-16468 reveals the biosynthetic potential for secondary metabolites.</title>
        <authorList>
            <person name="Mo X."/>
            <person name="Yang S."/>
        </authorList>
    </citation>
    <scope>NUCLEOTIDE SEQUENCE [LARGE SCALE GENOMIC DNA]</scope>
    <source>
        <strain evidence="4">ATCC 51364 / DSM 43886 / JCM 6844 / KCTC 9398 / NBRC 14523 / NRRL B-16468 / INA 2240</strain>
    </source>
</reference>
<dbReference type="AlphaFoldDB" id="A0A5Q0HDG6"/>
<dbReference type="InterPro" id="IPR029057">
    <property type="entry name" value="PRTase-like"/>
</dbReference>
<sequence>MLSTGNRPPTTTDAHPPPVDRLHPATGTPRPTGTTALHTTGTNRPLVLALPRGGVPVAAEVAAAIGADLDVTVARKIGAPSRPEFGIGALAEDGRPVFNQHALTRLNLAEADLAYAVERERAEIRRRIRRYRPDRPPPDPTDRLVVLVDDGLATGITARAALRWLRERHPRRLLLAVPVCAPGATRDLADADAVACLHSPADFRAVGHWYANFDQLSDDDVNRALHRP</sequence>
<dbReference type="CDD" id="cd06223">
    <property type="entry name" value="PRTases_typeI"/>
    <property type="match status" value="1"/>
</dbReference>
<dbReference type="Proteomes" id="UP000325787">
    <property type="component" value="Chromosome"/>
</dbReference>
<keyword evidence="3" id="KW-0328">Glycosyltransferase</keyword>
<evidence type="ECO:0000259" key="2">
    <source>
        <dbReference type="Pfam" id="PF00156"/>
    </source>
</evidence>
<name>A0A5Q0HDG6_SACSY</name>
<feature type="compositionally biased region" description="Low complexity" evidence="1">
    <location>
        <begin position="24"/>
        <end position="42"/>
    </location>
</feature>
<accession>A0A5Q0HDG6</accession>
<evidence type="ECO:0000313" key="3">
    <source>
        <dbReference type="EMBL" id="QFZ24326.1"/>
    </source>
</evidence>
<keyword evidence="4" id="KW-1185">Reference proteome</keyword>
<dbReference type="SUPFAM" id="SSF53271">
    <property type="entry name" value="PRTase-like"/>
    <property type="match status" value="1"/>
</dbReference>
<proteinExistence type="predicted"/>
<dbReference type="GO" id="GO:0016757">
    <property type="term" value="F:glycosyltransferase activity"/>
    <property type="evidence" value="ECO:0007669"/>
    <property type="project" value="UniProtKB-KW"/>
</dbReference>
<feature type="region of interest" description="Disordered" evidence="1">
    <location>
        <begin position="1"/>
        <end position="42"/>
    </location>
</feature>
<feature type="compositionally biased region" description="Polar residues" evidence="1">
    <location>
        <begin position="1"/>
        <end position="13"/>
    </location>
</feature>
<feature type="domain" description="Phosphoribosyltransferase" evidence="2">
    <location>
        <begin position="40"/>
        <end position="199"/>
    </location>
</feature>
<dbReference type="InterPro" id="IPR000836">
    <property type="entry name" value="PRTase_dom"/>
</dbReference>
<dbReference type="OrthoDB" id="9810066at2"/>
<keyword evidence="3" id="KW-0808">Transferase</keyword>